<protein>
    <submittedName>
        <fullName evidence="7">Crp/Fnr family transcriptional regulator</fullName>
    </submittedName>
</protein>
<evidence type="ECO:0000256" key="3">
    <source>
        <dbReference type="ARBA" id="ARBA00023159"/>
    </source>
</evidence>
<proteinExistence type="predicted"/>
<comment type="caution">
    <text evidence="7">The sequence shown here is derived from an EMBL/GenBank/DDBJ whole genome shotgun (WGS) entry which is preliminary data.</text>
</comment>
<evidence type="ECO:0000256" key="4">
    <source>
        <dbReference type="ARBA" id="ARBA00023163"/>
    </source>
</evidence>
<sequence>MASLRYQWTPFLLYGKKLESSKHTTVYSQGETGKGFYYLDKGSVKITLLSDNGHERTIDYVPTGGLFGEHGAYNGTYLTSAITTSPSVLHFFSDDALSRVCREHPHAAILFTNSQIFKVRLLAEIIAYQDSPVELQMANFLLKLTAVHGDEHVPIDQTSFARYIDTSRITVNKILQKWRQQGLIELAGRSTIRVVNVAGVRAILG</sequence>
<evidence type="ECO:0000313" key="8">
    <source>
        <dbReference type="Proteomes" id="UP000271031"/>
    </source>
</evidence>
<dbReference type="InterPro" id="IPR050397">
    <property type="entry name" value="Env_Response_Regulators"/>
</dbReference>
<keyword evidence="4" id="KW-0804">Transcription</keyword>
<evidence type="ECO:0000313" key="7">
    <source>
        <dbReference type="EMBL" id="RNB92466.1"/>
    </source>
</evidence>
<dbReference type="RefSeq" id="WP_122916171.1">
    <property type="nucleotide sequence ID" value="NZ_RHHQ01000003.1"/>
</dbReference>
<keyword evidence="2" id="KW-0238">DNA-binding</keyword>
<keyword evidence="1" id="KW-0805">Transcription regulation</keyword>
<dbReference type="SUPFAM" id="SSF51206">
    <property type="entry name" value="cAMP-binding domain-like"/>
    <property type="match status" value="1"/>
</dbReference>
<feature type="domain" description="HTH crp-type" evidence="6">
    <location>
        <begin position="131"/>
        <end position="198"/>
    </location>
</feature>
<organism evidence="7 8">
    <name type="scientific">Brevibacillus fluminis</name>
    <dbReference type="NCBI Taxonomy" id="511487"/>
    <lineage>
        <taxon>Bacteria</taxon>
        <taxon>Bacillati</taxon>
        <taxon>Bacillota</taxon>
        <taxon>Bacilli</taxon>
        <taxon>Bacillales</taxon>
        <taxon>Paenibacillaceae</taxon>
        <taxon>Brevibacillus</taxon>
    </lineage>
</organism>
<dbReference type="PANTHER" id="PTHR24567:SF68">
    <property type="entry name" value="DNA-BINDING TRANSCRIPTIONAL DUAL REGULATOR CRP"/>
    <property type="match status" value="1"/>
</dbReference>
<dbReference type="Proteomes" id="UP000271031">
    <property type="component" value="Unassembled WGS sequence"/>
</dbReference>
<dbReference type="InterPro" id="IPR036390">
    <property type="entry name" value="WH_DNA-bd_sf"/>
</dbReference>
<dbReference type="InterPro" id="IPR012318">
    <property type="entry name" value="HTH_CRP"/>
</dbReference>
<feature type="domain" description="Cyclic nucleotide-binding" evidence="5">
    <location>
        <begin position="25"/>
        <end position="84"/>
    </location>
</feature>
<dbReference type="InterPro" id="IPR018490">
    <property type="entry name" value="cNMP-bd_dom_sf"/>
</dbReference>
<dbReference type="AlphaFoldDB" id="A0A3M8DWG4"/>
<dbReference type="Gene3D" id="1.10.10.10">
    <property type="entry name" value="Winged helix-like DNA-binding domain superfamily/Winged helix DNA-binding domain"/>
    <property type="match status" value="1"/>
</dbReference>
<dbReference type="Pfam" id="PF00027">
    <property type="entry name" value="cNMP_binding"/>
    <property type="match status" value="1"/>
</dbReference>
<gene>
    <name evidence="7" type="ORF">EDM56_01865</name>
</gene>
<name>A0A3M8DWG4_9BACL</name>
<evidence type="ECO:0000256" key="2">
    <source>
        <dbReference type="ARBA" id="ARBA00023125"/>
    </source>
</evidence>
<dbReference type="OrthoDB" id="9810708at2"/>
<dbReference type="Gene3D" id="2.60.120.10">
    <property type="entry name" value="Jelly Rolls"/>
    <property type="match status" value="1"/>
</dbReference>
<dbReference type="InterPro" id="IPR000595">
    <property type="entry name" value="cNMP-bd_dom"/>
</dbReference>
<dbReference type="EMBL" id="RHHQ01000003">
    <property type="protein sequence ID" value="RNB92466.1"/>
    <property type="molecule type" value="Genomic_DNA"/>
</dbReference>
<dbReference type="SMART" id="SM00100">
    <property type="entry name" value="cNMP"/>
    <property type="match status" value="1"/>
</dbReference>
<dbReference type="GO" id="GO:0005829">
    <property type="term" value="C:cytosol"/>
    <property type="evidence" value="ECO:0007669"/>
    <property type="project" value="TreeGrafter"/>
</dbReference>
<evidence type="ECO:0000259" key="6">
    <source>
        <dbReference type="PROSITE" id="PS51063"/>
    </source>
</evidence>
<dbReference type="InterPro" id="IPR036388">
    <property type="entry name" value="WH-like_DNA-bd_sf"/>
</dbReference>
<dbReference type="GO" id="GO:0003677">
    <property type="term" value="F:DNA binding"/>
    <property type="evidence" value="ECO:0007669"/>
    <property type="project" value="UniProtKB-KW"/>
</dbReference>
<keyword evidence="8" id="KW-1185">Reference proteome</keyword>
<dbReference type="SUPFAM" id="SSF46785">
    <property type="entry name" value="Winged helix' DNA-binding domain"/>
    <property type="match status" value="1"/>
</dbReference>
<dbReference type="GO" id="GO:0003700">
    <property type="term" value="F:DNA-binding transcription factor activity"/>
    <property type="evidence" value="ECO:0007669"/>
    <property type="project" value="TreeGrafter"/>
</dbReference>
<reference evidence="7 8" key="1">
    <citation type="submission" date="2018-10" db="EMBL/GenBank/DDBJ databases">
        <title>Phylogenomics of Brevibacillus.</title>
        <authorList>
            <person name="Dunlap C."/>
        </authorList>
    </citation>
    <scope>NUCLEOTIDE SEQUENCE [LARGE SCALE GENOMIC DNA]</scope>
    <source>
        <strain evidence="7 8">JCM 15716</strain>
    </source>
</reference>
<dbReference type="CDD" id="cd00038">
    <property type="entry name" value="CAP_ED"/>
    <property type="match status" value="1"/>
</dbReference>
<dbReference type="InterPro" id="IPR014710">
    <property type="entry name" value="RmlC-like_jellyroll"/>
</dbReference>
<evidence type="ECO:0000256" key="1">
    <source>
        <dbReference type="ARBA" id="ARBA00023015"/>
    </source>
</evidence>
<dbReference type="Pfam" id="PF13545">
    <property type="entry name" value="HTH_Crp_2"/>
    <property type="match status" value="1"/>
</dbReference>
<accession>A0A3M8DWG4</accession>
<evidence type="ECO:0000259" key="5">
    <source>
        <dbReference type="PROSITE" id="PS50042"/>
    </source>
</evidence>
<dbReference type="PROSITE" id="PS51063">
    <property type="entry name" value="HTH_CRP_2"/>
    <property type="match status" value="1"/>
</dbReference>
<keyword evidence="3" id="KW-0010">Activator</keyword>
<dbReference type="PANTHER" id="PTHR24567">
    <property type="entry name" value="CRP FAMILY TRANSCRIPTIONAL REGULATORY PROTEIN"/>
    <property type="match status" value="1"/>
</dbReference>
<dbReference type="PROSITE" id="PS50042">
    <property type="entry name" value="CNMP_BINDING_3"/>
    <property type="match status" value="1"/>
</dbReference>